<sequence length="163" mass="18521">MTSNTNLFEKLQEVLFTFKFLDFVAVLVFWFQLWFFRRFELGEASWSSISLASPWFYAVGSWFLFLWFSLGLLTQFCGLFPLGLCPSLVGSRPFGPLTFRSLMGLASCGAPEAALARNLEENPKGVVNIFPKSNLDLEIWDNGSSEGLNKTILFIFEVGFWNV</sequence>
<dbReference type="Gramene" id="OE9A003793T1">
    <property type="protein sequence ID" value="OE9A003793C1"/>
    <property type="gene ID" value="OE9A003793"/>
</dbReference>
<organism evidence="2 3">
    <name type="scientific">Olea europaea subsp. europaea</name>
    <dbReference type="NCBI Taxonomy" id="158383"/>
    <lineage>
        <taxon>Eukaryota</taxon>
        <taxon>Viridiplantae</taxon>
        <taxon>Streptophyta</taxon>
        <taxon>Embryophyta</taxon>
        <taxon>Tracheophyta</taxon>
        <taxon>Spermatophyta</taxon>
        <taxon>Magnoliopsida</taxon>
        <taxon>eudicotyledons</taxon>
        <taxon>Gunneridae</taxon>
        <taxon>Pentapetalae</taxon>
        <taxon>asterids</taxon>
        <taxon>lamiids</taxon>
        <taxon>Lamiales</taxon>
        <taxon>Oleaceae</taxon>
        <taxon>Oleeae</taxon>
        <taxon>Olea</taxon>
    </lineage>
</organism>
<comment type="caution">
    <text evidence="2">The sequence shown here is derived from an EMBL/GenBank/DDBJ whole genome shotgun (WGS) entry which is preliminary data.</text>
</comment>
<evidence type="ECO:0000313" key="2">
    <source>
        <dbReference type="EMBL" id="CAA3002978.1"/>
    </source>
</evidence>
<dbReference type="Proteomes" id="UP000594638">
    <property type="component" value="Unassembled WGS sequence"/>
</dbReference>
<proteinExistence type="predicted"/>
<keyword evidence="3" id="KW-1185">Reference proteome</keyword>
<name>A0A8S0TCS4_OLEEU</name>
<gene>
    <name evidence="2" type="ORF">OLEA9_A003793</name>
</gene>
<dbReference type="AlphaFoldDB" id="A0A8S0TCS4"/>
<accession>A0A8S0TCS4</accession>
<reference evidence="2 3" key="1">
    <citation type="submission" date="2019-12" db="EMBL/GenBank/DDBJ databases">
        <authorList>
            <person name="Alioto T."/>
            <person name="Alioto T."/>
            <person name="Gomez Garrido J."/>
        </authorList>
    </citation>
    <scope>NUCLEOTIDE SEQUENCE [LARGE SCALE GENOMIC DNA]</scope>
</reference>
<evidence type="ECO:0000256" key="1">
    <source>
        <dbReference type="SAM" id="Phobius"/>
    </source>
</evidence>
<keyword evidence="1" id="KW-0812">Transmembrane</keyword>
<evidence type="ECO:0000313" key="3">
    <source>
        <dbReference type="Proteomes" id="UP000594638"/>
    </source>
</evidence>
<protein>
    <submittedName>
        <fullName evidence="2">Uncharacterized protein</fullName>
    </submittedName>
</protein>
<feature type="transmembrane region" description="Helical" evidence="1">
    <location>
        <begin position="55"/>
        <end position="82"/>
    </location>
</feature>
<dbReference type="EMBL" id="CACTIH010005902">
    <property type="protein sequence ID" value="CAA3002978.1"/>
    <property type="molecule type" value="Genomic_DNA"/>
</dbReference>
<keyword evidence="1" id="KW-1133">Transmembrane helix</keyword>
<keyword evidence="1" id="KW-0472">Membrane</keyword>
<feature type="transmembrane region" description="Helical" evidence="1">
    <location>
        <begin position="14"/>
        <end position="35"/>
    </location>
</feature>